<evidence type="ECO:0000256" key="1">
    <source>
        <dbReference type="SAM" id="MobiDB-lite"/>
    </source>
</evidence>
<dbReference type="OrthoDB" id="5077913at2759"/>
<gene>
    <name evidence="2" type="ORF">FBEOM_12813</name>
</gene>
<proteinExistence type="predicted"/>
<reference evidence="2" key="1">
    <citation type="journal article" date="2017" name="Mycologia">
        <title>Fusarium algeriense, sp. nov., a novel toxigenic crown rot pathogen of durum wheat from Algeria is nested in the Fusarium burgessii species complex.</title>
        <authorList>
            <person name="Laraba I."/>
            <person name="Keddad A."/>
            <person name="Boureghda H."/>
            <person name="Abdallah N."/>
            <person name="Vaughan M.M."/>
            <person name="Proctor R.H."/>
            <person name="Busman M."/>
            <person name="O'Donnell K."/>
        </authorList>
    </citation>
    <scope>NUCLEOTIDE SEQUENCE</scope>
    <source>
        <strain evidence="2">NRRL 25174</strain>
    </source>
</reference>
<sequence>MSYVSPAGQHGQKPTPSNNISNTSMALNLAACQYALIYDMILAGFKNAVIARTANCRASSVARIRTNMRCYGSTKAPPNGVGRRRLLSAPMLTTLLDRLAVNPNMYRDEMVEFLEKEFEITISASNISRSLRSARWSRKTA</sequence>
<feature type="region of interest" description="Disordered" evidence="1">
    <location>
        <begin position="1"/>
        <end position="20"/>
    </location>
</feature>
<keyword evidence="3" id="KW-1185">Reference proteome</keyword>
<evidence type="ECO:0000313" key="3">
    <source>
        <dbReference type="Proteomes" id="UP000730481"/>
    </source>
</evidence>
<dbReference type="AlphaFoldDB" id="A0A9P5DSP2"/>
<name>A0A9P5DSP2_9HYPO</name>
<accession>A0A9P5DSP2</accession>
<dbReference type="Proteomes" id="UP000730481">
    <property type="component" value="Unassembled WGS sequence"/>
</dbReference>
<reference evidence="2" key="2">
    <citation type="submission" date="2020-02" db="EMBL/GenBank/DDBJ databases">
        <title>Identification and distribution of gene clusters putatively required for synthesis of sphingolipid metabolism inhibitors in phylogenetically diverse species of the filamentous fungus Fusarium.</title>
        <authorList>
            <person name="Kim H.-S."/>
            <person name="Busman M."/>
            <person name="Brown D.W."/>
            <person name="Divon H."/>
            <person name="Uhlig S."/>
            <person name="Proctor R.H."/>
        </authorList>
    </citation>
    <scope>NUCLEOTIDE SEQUENCE</scope>
    <source>
        <strain evidence="2">NRRL 25174</strain>
    </source>
</reference>
<dbReference type="EMBL" id="PVQB02000862">
    <property type="protein sequence ID" value="KAF4333374.1"/>
    <property type="molecule type" value="Genomic_DNA"/>
</dbReference>
<dbReference type="InterPro" id="IPR009057">
    <property type="entry name" value="Homeodomain-like_sf"/>
</dbReference>
<dbReference type="SUPFAM" id="SSF46689">
    <property type="entry name" value="Homeodomain-like"/>
    <property type="match status" value="1"/>
</dbReference>
<organism evidence="2 3">
    <name type="scientific">Fusarium beomiforme</name>
    <dbReference type="NCBI Taxonomy" id="44412"/>
    <lineage>
        <taxon>Eukaryota</taxon>
        <taxon>Fungi</taxon>
        <taxon>Dikarya</taxon>
        <taxon>Ascomycota</taxon>
        <taxon>Pezizomycotina</taxon>
        <taxon>Sordariomycetes</taxon>
        <taxon>Hypocreomycetidae</taxon>
        <taxon>Hypocreales</taxon>
        <taxon>Nectriaceae</taxon>
        <taxon>Fusarium</taxon>
        <taxon>Fusarium burgessii species complex</taxon>
    </lineage>
</organism>
<protein>
    <submittedName>
        <fullName evidence="2">Transposase</fullName>
    </submittedName>
</protein>
<evidence type="ECO:0000313" key="2">
    <source>
        <dbReference type="EMBL" id="KAF4333374.1"/>
    </source>
</evidence>
<comment type="caution">
    <text evidence="2">The sequence shown here is derived from an EMBL/GenBank/DDBJ whole genome shotgun (WGS) entry which is preliminary data.</text>
</comment>